<accession>A0A4R5E2Y3</accession>
<evidence type="ECO:0000313" key="3">
    <source>
        <dbReference type="Proteomes" id="UP000295136"/>
    </source>
</evidence>
<organism evidence="2 3">
    <name type="scientific">Nonomuraea mesophila</name>
    <dbReference type="NCBI Taxonomy" id="2530382"/>
    <lineage>
        <taxon>Bacteria</taxon>
        <taxon>Bacillati</taxon>
        <taxon>Actinomycetota</taxon>
        <taxon>Actinomycetes</taxon>
        <taxon>Streptosporangiales</taxon>
        <taxon>Streptosporangiaceae</taxon>
        <taxon>Nonomuraea</taxon>
    </lineage>
</organism>
<proteinExistence type="predicted"/>
<keyword evidence="3" id="KW-1185">Reference proteome</keyword>
<dbReference type="Proteomes" id="UP000295136">
    <property type="component" value="Unassembled WGS sequence"/>
</dbReference>
<name>A0A4R5E2Y3_9ACTN</name>
<reference evidence="2 3" key="1">
    <citation type="submission" date="2019-03" db="EMBL/GenBank/DDBJ databases">
        <title>Draft genome sequences of novel Actinobacteria.</title>
        <authorList>
            <person name="Sahin N."/>
            <person name="Ay H."/>
            <person name="Saygin H."/>
        </authorList>
    </citation>
    <scope>NUCLEOTIDE SEQUENCE [LARGE SCALE GENOMIC DNA]</scope>
    <source>
        <strain evidence="2 3">6K102</strain>
    </source>
</reference>
<feature type="region of interest" description="Disordered" evidence="1">
    <location>
        <begin position="424"/>
        <end position="447"/>
    </location>
</feature>
<evidence type="ECO:0000256" key="1">
    <source>
        <dbReference type="SAM" id="MobiDB-lite"/>
    </source>
</evidence>
<comment type="caution">
    <text evidence="2">The sequence shown here is derived from an EMBL/GenBank/DDBJ whole genome shotgun (WGS) entry which is preliminary data.</text>
</comment>
<dbReference type="AlphaFoldDB" id="A0A4R5E2Y3"/>
<gene>
    <name evidence="2" type="ORF">E1295_47120</name>
</gene>
<evidence type="ECO:0000313" key="2">
    <source>
        <dbReference type="EMBL" id="TDE20490.1"/>
    </source>
</evidence>
<protein>
    <recommendedName>
        <fullName evidence="4">Amidoligase enzyme</fullName>
    </recommendedName>
</protein>
<sequence>MGARPAPGEVGPIADSRPRNFAEAAAVVHRWTPPSGDARRPVPDAQLLAEGRRLSRELGVVNDSETTARALARMSRISGEPAAPRAVHRLADEVGLHRDIDALVDLYNDAESFAMAPDGAAGRAALADRLRACMEADPFRWKGYRHRMLFGLREITAAQARTAGLMLTMMGEPLTQSRVRDLVAPLRSGQVGPGPHRVAELLVAVRAAHENGYLPAGERGASAFRQGMEQFWNEDPALWNGMLLADRHDLPEAHDATARLLAHLDGIVDRPRLDGGHDGPALVRLSLDAGLGGSVRHLVRLAEEAQAYGAGLVRAANPHELTGLLVAHRERDPYLWDGLRIAEEHGFARPRDDEARSLARLAELTRSEVPSRLWAFDPLRRLATEAGFGHSVERLARRAADVRQAGFDLSGPVDRGQLLDALAPPAGRDAAGRGQRPPEVPPGLHDLSPSAVREARQAAVREHTQAQEAYDRAHSRLRRSLSRLTGPDPLAVAERGRVASLDSRVEAWRRWPERPEVSYTRDFSAFRQAYERVMERAYAGETVIPYMMRNATASLADRDRGRGFGLELEFDLPDRTDVMRLEAIARSLREAGLTGDAQVHKNHTMRGAGYRSGKEGGRGLWSMERDGTVAGELVSPILYDEPATWENLRVACEIIRSHGGTASVSTGGHVHVSAHDYDHIVEHHAGLLRYAGHHADTLFRLAQNPERASHRGLDYCRPNDLPAAGYEPIGPAAYAAGPRRVALNLEAVRGSARDHVELRLWDGSLDPAVIQSQVKVSLALVEAALRTAALGDLPNGGRHDEVGAHAELFAHDPALDVTERGSLSFRTLMDELFWRAADKEQLTALYAATRWLPGT</sequence>
<dbReference type="RefSeq" id="WP_132641765.1">
    <property type="nucleotide sequence ID" value="NZ_SMLD01000311.1"/>
</dbReference>
<evidence type="ECO:0008006" key="4">
    <source>
        <dbReference type="Google" id="ProtNLM"/>
    </source>
</evidence>
<dbReference type="EMBL" id="SMLD01000311">
    <property type="protein sequence ID" value="TDE20490.1"/>
    <property type="molecule type" value="Genomic_DNA"/>
</dbReference>
<feature type="compositionally biased region" description="Low complexity" evidence="1">
    <location>
        <begin position="424"/>
        <end position="437"/>
    </location>
</feature>